<dbReference type="InterPro" id="IPR001179">
    <property type="entry name" value="PPIase_FKBP_dom"/>
</dbReference>
<dbReference type="EC" id="5.2.1.8" evidence="3 6"/>
<evidence type="ECO:0000256" key="2">
    <source>
        <dbReference type="ARBA" id="ARBA00006577"/>
    </source>
</evidence>
<gene>
    <name evidence="9" type="ORF">A7J15_09070</name>
</gene>
<keyword evidence="4 6" id="KW-0697">Rotamase</keyword>
<dbReference type="AlphaFoldDB" id="A0A1B9N937"/>
<evidence type="ECO:0000256" key="3">
    <source>
        <dbReference type="ARBA" id="ARBA00013194"/>
    </source>
</evidence>
<comment type="caution">
    <text evidence="9">The sequence shown here is derived from an EMBL/GenBank/DDBJ whole genome shotgun (WGS) entry which is preliminary data.</text>
</comment>
<comment type="catalytic activity">
    <reaction evidence="1 6">
        <text>[protein]-peptidylproline (omega=180) = [protein]-peptidylproline (omega=0)</text>
        <dbReference type="Rhea" id="RHEA:16237"/>
        <dbReference type="Rhea" id="RHEA-COMP:10747"/>
        <dbReference type="Rhea" id="RHEA-COMP:10748"/>
        <dbReference type="ChEBI" id="CHEBI:83833"/>
        <dbReference type="ChEBI" id="CHEBI:83834"/>
        <dbReference type="EC" id="5.2.1.8"/>
    </reaction>
</comment>
<feature type="domain" description="PPIase FKBP-type" evidence="8">
    <location>
        <begin position="236"/>
        <end position="323"/>
    </location>
</feature>
<dbReference type="Gene3D" id="3.10.50.40">
    <property type="match status" value="1"/>
</dbReference>
<dbReference type="EMBL" id="LXMD01000027">
    <property type="protein sequence ID" value="OCG73096.1"/>
    <property type="molecule type" value="Genomic_DNA"/>
</dbReference>
<dbReference type="PANTHER" id="PTHR43811">
    <property type="entry name" value="FKBP-TYPE PEPTIDYL-PROLYL CIS-TRANS ISOMERASE FKPA"/>
    <property type="match status" value="1"/>
</dbReference>
<dbReference type="OrthoDB" id="25996at2"/>
<keyword evidence="10" id="KW-1185">Reference proteome</keyword>
<keyword evidence="7" id="KW-0732">Signal</keyword>
<proteinExistence type="inferred from homology"/>
<dbReference type="GO" id="GO:0003755">
    <property type="term" value="F:peptidyl-prolyl cis-trans isomerase activity"/>
    <property type="evidence" value="ECO:0007669"/>
    <property type="project" value="UniProtKB-KW"/>
</dbReference>
<dbReference type="PROSITE" id="PS50059">
    <property type="entry name" value="FKBP_PPIASE"/>
    <property type="match status" value="1"/>
</dbReference>
<keyword evidence="5 6" id="KW-0413">Isomerase</keyword>
<dbReference type="PANTHER" id="PTHR43811:SF19">
    <property type="entry name" value="39 KDA FK506-BINDING NUCLEAR PROTEIN"/>
    <property type="match status" value="1"/>
</dbReference>
<evidence type="ECO:0000259" key="8">
    <source>
        <dbReference type="PROSITE" id="PS50059"/>
    </source>
</evidence>
<dbReference type="RefSeq" id="WP_067027163.1">
    <property type="nucleotide sequence ID" value="NZ_JRNY01000007.1"/>
</dbReference>
<comment type="similarity">
    <text evidence="2">Belongs to the FKBP-type PPIase family.</text>
</comment>
<dbReference type="STRING" id="904291.A7J15_09070"/>
<evidence type="ECO:0000256" key="1">
    <source>
        <dbReference type="ARBA" id="ARBA00000971"/>
    </source>
</evidence>
<dbReference type="PROSITE" id="PS51257">
    <property type="entry name" value="PROKAR_LIPOPROTEIN"/>
    <property type="match status" value="1"/>
</dbReference>
<evidence type="ECO:0000313" key="10">
    <source>
        <dbReference type="Proteomes" id="UP000093355"/>
    </source>
</evidence>
<name>A0A1B9N937_9MICO</name>
<dbReference type="Proteomes" id="UP000093355">
    <property type="component" value="Unassembled WGS sequence"/>
</dbReference>
<evidence type="ECO:0000313" key="9">
    <source>
        <dbReference type="EMBL" id="OCG73096.1"/>
    </source>
</evidence>
<evidence type="ECO:0000256" key="6">
    <source>
        <dbReference type="PROSITE-ProRule" id="PRU00277"/>
    </source>
</evidence>
<evidence type="ECO:0000256" key="7">
    <source>
        <dbReference type="SAM" id="SignalP"/>
    </source>
</evidence>
<evidence type="ECO:0000256" key="4">
    <source>
        <dbReference type="ARBA" id="ARBA00023110"/>
    </source>
</evidence>
<protein>
    <recommendedName>
        <fullName evidence="3 6">peptidylprolyl isomerase</fullName>
        <ecNumber evidence="3 6">5.2.1.8</ecNumber>
    </recommendedName>
</protein>
<accession>A0A1B9N937</accession>
<dbReference type="InterPro" id="IPR046357">
    <property type="entry name" value="PPIase_dom_sf"/>
</dbReference>
<feature type="chain" id="PRO_5038610323" description="peptidylprolyl isomerase" evidence="7">
    <location>
        <begin position="23"/>
        <end position="328"/>
    </location>
</feature>
<sequence>MRKIPAVLTLTALAGLSLVACAPASDATSSAGCTRAAENDAVSTAIEVTGEFGQAPQLSLAQPFETDRTVYADLETGDGAAIEDVDQPSVLEMSFFSAETGDPIIGTSYGEAAPTPTSTSRWLDLFPGLEDALLCAEEGTRTVVALSDDGVADATRAQYAMNGFPQEGGVIAVVDLRRVYPTAAWGSPVYNTGGGLPSVVRDPQGRPGITVPDAQPPADLVVQTLLEGDGPTIGEGDTAVVQYTGVLWDEKTGFDSSWENGSLLLATPGGMIPGFEQALQGQKVGSQVMAVIPPELGYGEQGSGATIPADATLVFVIDIVGVEETPAS</sequence>
<evidence type="ECO:0000256" key="5">
    <source>
        <dbReference type="ARBA" id="ARBA00023235"/>
    </source>
</evidence>
<reference evidence="9 10" key="1">
    <citation type="submission" date="2016-05" db="EMBL/GenBank/DDBJ databases">
        <authorList>
            <person name="Lavstsen T."/>
            <person name="Jespersen J.S."/>
        </authorList>
    </citation>
    <scope>NUCLEOTIDE SEQUENCE [LARGE SCALE GENOMIC DNA]</scope>
    <source>
        <strain evidence="9 10">YLB-01</strain>
    </source>
</reference>
<organism evidence="9 10">
    <name type="scientific">Microbacterium sediminis</name>
    <dbReference type="NCBI Taxonomy" id="904291"/>
    <lineage>
        <taxon>Bacteria</taxon>
        <taxon>Bacillati</taxon>
        <taxon>Actinomycetota</taxon>
        <taxon>Actinomycetes</taxon>
        <taxon>Micrococcales</taxon>
        <taxon>Microbacteriaceae</taxon>
        <taxon>Microbacterium</taxon>
    </lineage>
</organism>
<feature type="signal peptide" evidence="7">
    <location>
        <begin position="1"/>
        <end position="22"/>
    </location>
</feature>
<dbReference type="SUPFAM" id="SSF54534">
    <property type="entry name" value="FKBP-like"/>
    <property type="match status" value="1"/>
</dbReference>
<dbReference type="Pfam" id="PF00254">
    <property type="entry name" value="FKBP_C"/>
    <property type="match status" value="1"/>
</dbReference>